<name>A0A4U2Z6Y5_9BACT</name>
<keyword evidence="1" id="KW-1133">Transmembrane helix</keyword>
<dbReference type="InterPro" id="IPR007462">
    <property type="entry name" value="COV1-like"/>
</dbReference>
<dbReference type="RefSeq" id="WP_137013376.1">
    <property type="nucleotide sequence ID" value="NZ_SZPX01000004.1"/>
</dbReference>
<feature type="transmembrane region" description="Helical" evidence="1">
    <location>
        <begin position="45"/>
        <end position="69"/>
    </location>
</feature>
<comment type="caution">
    <text evidence="2">The sequence shown here is derived from an EMBL/GenBank/DDBJ whole genome shotgun (WGS) entry which is preliminary data.</text>
</comment>
<sequence length="195" mass="22361">MKTFINGLSLILPTALVLYLLVWILKMTEHFFGDLILLVLPKEYYITGLGFVAGIAIVFFVGLLLKLWIVQKLRDFFESIIDKTPLVNTLYGAIKDFFNFFSNLKNKENNIVVLVDTHWIDSKIMGFITSEDLKRFDFLDMEEPVVVYFQLSYQIGGYSLFIPKKNITLIDMKTEEALGFVMTAGISSSKKSEDK</sequence>
<dbReference type="PANTHER" id="PTHR31876:SF26">
    <property type="entry name" value="PROTEIN LIKE COV 2"/>
    <property type="match status" value="1"/>
</dbReference>
<dbReference type="Proteomes" id="UP000309561">
    <property type="component" value="Unassembled WGS sequence"/>
</dbReference>
<dbReference type="PANTHER" id="PTHR31876">
    <property type="entry name" value="COV-LIKE PROTEIN 1"/>
    <property type="match status" value="1"/>
</dbReference>
<feature type="transmembrane region" description="Helical" evidence="1">
    <location>
        <begin position="7"/>
        <end position="25"/>
    </location>
</feature>
<gene>
    <name evidence="2" type="ORF">FCU45_06140</name>
</gene>
<dbReference type="OrthoDB" id="9780267at2"/>
<evidence type="ECO:0000313" key="2">
    <source>
        <dbReference type="EMBL" id="TKI69635.1"/>
    </source>
</evidence>
<dbReference type="AlphaFoldDB" id="A0A4U2Z6Y5"/>
<keyword evidence="1" id="KW-0472">Membrane</keyword>
<protein>
    <submittedName>
        <fullName evidence="2">DUF502 domain-containing protein</fullName>
    </submittedName>
</protein>
<keyword evidence="1" id="KW-0812">Transmembrane</keyword>
<dbReference type="EMBL" id="SZPX01000004">
    <property type="protein sequence ID" value="TKI69635.1"/>
    <property type="molecule type" value="Genomic_DNA"/>
</dbReference>
<keyword evidence="3" id="KW-1185">Reference proteome</keyword>
<accession>A0A4U2Z6Y5</accession>
<proteinExistence type="predicted"/>
<organism evidence="2 3">
    <name type="scientific">Sulfurimonas crateris</name>
    <dbReference type="NCBI Taxonomy" id="2574727"/>
    <lineage>
        <taxon>Bacteria</taxon>
        <taxon>Pseudomonadati</taxon>
        <taxon>Campylobacterota</taxon>
        <taxon>Epsilonproteobacteria</taxon>
        <taxon>Campylobacterales</taxon>
        <taxon>Sulfurimonadaceae</taxon>
        <taxon>Sulfurimonas</taxon>
    </lineage>
</organism>
<reference evidence="2 3" key="1">
    <citation type="submission" date="2019-04" db="EMBL/GenBank/DDBJ databases">
        <title>Sulfurimonas crateris sp. nov. a facultative anaerobic sulfur-oxidizing chemolithautotrophic bacterium isolated from a terrestrial mud vulcano.</title>
        <authorList>
            <person name="Ratnikova N.M."/>
            <person name="Slobodkin A.I."/>
            <person name="Merkel A.Y."/>
            <person name="Novikov A."/>
            <person name="Bonch-Osmolovskaya E.A."/>
            <person name="Slobodkina G.B."/>
        </authorList>
    </citation>
    <scope>NUCLEOTIDE SEQUENCE [LARGE SCALE GENOMIC DNA]</scope>
    <source>
        <strain evidence="2 3">SN118</strain>
    </source>
</reference>
<evidence type="ECO:0000313" key="3">
    <source>
        <dbReference type="Proteomes" id="UP000309561"/>
    </source>
</evidence>
<dbReference type="Pfam" id="PF04367">
    <property type="entry name" value="DUF502"/>
    <property type="match status" value="1"/>
</dbReference>
<evidence type="ECO:0000256" key="1">
    <source>
        <dbReference type="SAM" id="Phobius"/>
    </source>
</evidence>